<dbReference type="GeneID" id="90610093"/>
<proteinExistence type="predicted"/>
<dbReference type="PANTHER" id="PTHR34547">
    <property type="entry name" value="YACP-LIKE NYN DOMAIN PROTEIN"/>
    <property type="match status" value="1"/>
</dbReference>
<organism evidence="2 3">
    <name type="scientific">Rhodopirellula bahusiensis</name>
    <dbReference type="NCBI Taxonomy" id="2014065"/>
    <lineage>
        <taxon>Bacteria</taxon>
        <taxon>Pseudomonadati</taxon>
        <taxon>Planctomycetota</taxon>
        <taxon>Planctomycetia</taxon>
        <taxon>Pirellulales</taxon>
        <taxon>Pirellulaceae</taxon>
        <taxon>Rhodopirellula</taxon>
    </lineage>
</organism>
<comment type="caution">
    <text evidence="2">The sequence shown here is derived from an EMBL/GenBank/DDBJ whole genome shotgun (WGS) entry which is preliminary data.</text>
</comment>
<evidence type="ECO:0008006" key="4">
    <source>
        <dbReference type="Google" id="ProtNLM"/>
    </source>
</evidence>
<dbReference type="Pfam" id="PF05991">
    <property type="entry name" value="NYN_YacP"/>
    <property type="match status" value="1"/>
</dbReference>
<evidence type="ECO:0000313" key="2">
    <source>
        <dbReference type="EMBL" id="PHQ33655.1"/>
    </source>
</evidence>
<dbReference type="Proteomes" id="UP000225740">
    <property type="component" value="Unassembled WGS sequence"/>
</dbReference>
<feature type="region of interest" description="Disordered" evidence="1">
    <location>
        <begin position="141"/>
        <end position="176"/>
    </location>
</feature>
<evidence type="ECO:0000256" key="1">
    <source>
        <dbReference type="SAM" id="MobiDB-lite"/>
    </source>
</evidence>
<keyword evidence="3" id="KW-1185">Reference proteome</keyword>
<feature type="compositionally biased region" description="Low complexity" evidence="1">
    <location>
        <begin position="154"/>
        <end position="170"/>
    </location>
</feature>
<reference evidence="2 3" key="1">
    <citation type="submission" date="2017-06" db="EMBL/GenBank/DDBJ databases">
        <title>Description of Rhodopirellula bahusiensis sp. nov.</title>
        <authorList>
            <person name="Kizina J."/>
            <person name="Harder J."/>
        </authorList>
    </citation>
    <scope>NUCLEOTIDE SEQUENCE [LARGE SCALE GENOMIC DNA]</scope>
    <source>
        <strain evidence="2 3">SWK21</strain>
    </source>
</reference>
<dbReference type="InterPro" id="IPR010298">
    <property type="entry name" value="YacP-like"/>
</dbReference>
<dbReference type="OrthoDB" id="286832at2"/>
<name>A0A2G1W3T1_9BACT</name>
<protein>
    <recommendedName>
        <fullName evidence="4">RNA-binding protein</fullName>
    </recommendedName>
</protein>
<sequence length="191" mass="21243">MFPLLLIDGYNVIGPVAPPSRGASTNWLHDERQLLLNRLSEHLTDIIRTRTCVVFDARNPPHGVSDRMSFADMDVRFAVGYPEADDLIEELIFQHPNPKSLTVVSSDHRLHAAAKRKKALPIDSDVWLDALLDGQIQMAKLPKANSKRKRPKQSDSPSGESSDEAASSGPTLDAMLDTDEIQKWLDQYGSD</sequence>
<dbReference type="AlphaFoldDB" id="A0A2G1W3T1"/>
<gene>
    <name evidence="2" type="ORF">CEE69_18915</name>
</gene>
<dbReference type="RefSeq" id="WP_099262214.1">
    <property type="nucleotide sequence ID" value="NZ_NIZW01000015.1"/>
</dbReference>
<dbReference type="PANTHER" id="PTHR34547:SF1">
    <property type="entry name" value="YACP-LIKE NYN DOMAIN PROTEIN"/>
    <property type="match status" value="1"/>
</dbReference>
<evidence type="ECO:0000313" key="3">
    <source>
        <dbReference type="Proteomes" id="UP000225740"/>
    </source>
</evidence>
<accession>A0A2G1W3T1</accession>
<dbReference type="EMBL" id="NIZW01000015">
    <property type="protein sequence ID" value="PHQ33655.1"/>
    <property type="molecule type" value="Genomic_DNA"/>
</dbReference>